<dbReference type="EMBL" id="PXVC01000040">
    <property type="protein sequence ID" value="PSI01253.1"/>
    <property type="molecule type" value="Genomic_DNA"/>
</dbReference>
<accession>A0A2P7EDF1</accession>
<proteinExistence type="predicted"/>
<protein>
    <submittedName>
        <fullName evidence="1">Uncharacterized protein</fullName>
    </submittedName>
</protein>
<dbReference type="Proteomes" id="UP000240206">
    <property type="component" value="Unassembled WGS sequence"/>
</dbReference>
<dbReference type="AlphaFoldDB" id="A0A2P7EDF1"/>
<gene>
    <name evidence="1" type="ORF">C7K08_08785</name>
</gene>
<name>A0A2P7EDF1_9SYNE</name>
<comment type="caution">
    <text evidence="1">The sequence shown here is derived from an EMBL/GenBank/DDBJ whole genome shotgun (WGS) entry which is preliminary data.</text>
</comment>
<evidence type="ECO:0000313" key="2">
    <source>
        <dbReference type="Proteomes" id="UP000240206"/>
    </source>
</evidence>
<organism evidence="1 2">
    <name type="scientific">Synechococcus lacustris str. Tous</name>
    <dbReference type="NCBI Taxonomy" id="1910958"/>
    <lineage>
        <taxon>Bacteria</taxon>
        <taxon>Bacillati</taxon>
        <taxon>Cyanobacteriota</taxon>
        <taxon>Cyanophyceae</taxon>
        <taxon>Synechococcales</taxon>
        <taxon>Synechococcaceae</taxon>
        <taxon>Synechococcus</taxon>
    </lineage>
</organism>
<reference evidence="2" key="1">
    <citation type="submission" date="2018-03" db="EMBL/GenBank/DDBJ databases">
        <title>Ecological and genomic features of two cosmopolitan and abundant freshwater picocyanobacteria.</title>
        <authorList>
            <person name="Cabello-Yeves P.J."/>
            <person name="Picazo A."/>
            <person name="Camacho A."/>
            <person name="Callieri C."/>
            <person name="Rosselli R."/>
            <person name="Roda-Garcia J."/>
            <person name="Coutinho F.H."/>
            <person name="Rodriguez-Valera F."/>
        </authorList>
    </citation>
    <scope>NUCLEOTIDE SEQUENCE [LARGE SCALE GENOMIC DNA]</scope>
    <source>
        <strain evidence="2">Tous</strain>
    </source>
</reference>
<sequence length="415" mass="44956">MAVALFGIVLAANTARAESWQLVDRESGVAAPSVAWQEVENPAAAGVAQPGTWHAVEKINSWPQVGSIQAASEDAVAPDKVESPSNKSLPARQWLSGNGRVPYWNADWKPQISNIVPQAYGPRGVMFSVGVRAIDCTTGANCRDRKGMSYSRYFNEKGDAYIATTLGFGDSSKWLGIEINNMSQGVAFSGKRAGDPFLGGNMTGFSISRNISPDTAIKIGVENMIRWDPKQADLGKNAYGVVSQRFRLNGNNDPEQSLFSNLFITLGLGNGEFRPVDKVIGAQIQAQRDAHCWTWGYIPPGGIDCSAKAKSNALLKGTEYGQFYPIGSVALMLYDSVSLIGEFTGRNLYAGASVQPIRGFGWTITAMAENLLPNSDYGRNIQLGVRNIPSNFVYPPNVIIDTPKFSIQTNLNIKF</sequence>
<keyword evidence="2" id="KW-1185">Reference proteome</keyword>
<evidence type="ECO:0000313" key="1">
    <source>
        <dbReference type="EMBL" id="PSI01253.1"/>
    </source>
</evidence>